<dbReference type="PANTHER" id="PTHR47990">
    <property type="entry name" value="2-OXOGLUTARATE (2OG) AND FE(II)-DEPENDENT OXYGENASE SUPERFAMILY PROTEIN-RELATED"/>
    <property type="match status" value="1"/>
</dbReference>
<name>A0AAD6T8U8_9AGAR</name>
<feature type="domain" description="Isopenicillin N synthase-like Fe(2+) 2OG dioxygenase" evidence="1">
    <location>
        <begin position="200"/>
        <end position="289"/>
    </location>
</feature>
<proteinExistence type="predicted"/>
<evidence type="ECO:0000259" key="1">
    <source>
        <dbReference type="Pfam" id="PF03171"/>
    </source>
</evidence>
<keyword evidence="4" id="KW-1185">Reference proteome</keyword>
<evidence type="ECO:0000259" key="2">
    <source>
        <dbReference type="Pfam" id="PF14226"/>
    </source>
</evidence>
<evidence type="ECO:0000313" key="4">
    <source>
        <dbReference type="Proteomes" id="UP001218188"/>
    </source>
</evidence>
<gene>
    <name evidence="3" type="ORF">C8F04DRAFT_1077523</name>
</gene>
<feature type="domain" description="Non-haem dioxygenase N-terminal" evidence="2">
    <location>
        <begin position="37"/>
        <end position="136"/>
    </location>
</feature>
<sequence>MNNPPLNTLFRMTSGDIPKWKSPMATQHELPWADILTVDLSQYETHREELVKTVSLALERDGFFYVVGHGIAQETLSRQFDLAQLSFEGVSAEEKRRHRAPIAEQGSFIGYKLQNYWEIKDGVRDRIEHYNFYQNSIDPVTRHPEPLRPYVPEVKDFLNETRKKVLRRILSLIDAVLGLQDGHLWSLHETSRGETGDDLLRYMIYDPLTEDESAKTNAVMLNGHTDFNSISTLVSQPISALQVLMPDNVWQYVKHKDGALVINIGDQLSFMSGGILKGTMHRVVQPPPDQMHLRRLGVFHFAHFLRGIPLDLLPSEKVHQEGHKIFEGDIPTTEQWESTRIKSYGTATLIKGEEFDVEIIAGLQVRHYH</sequence>
<dbReference type="Proteomes" id="UP001218188">
    <property type="component" value="Unassembled WGS sequence"/>
</dbReference>
<comment type="caution">
    <text evidence="3">The sequence shown here is derived from an EMBL/GenBank/DDBJ whole genome shotgun (WGS) entry which is preliminary data.</text>
</comment>
<dbReference type="AlphaFoldDB" id="A0AAD6T8U8"/>
<evidence type="ECO:0000313" key="3">
    <source>
        <dbReference type="EMBL" id="KAJ7041866.1"/>
    </source>
</evidence>
<dbReference type="InterPro" id="IPR026992">
    <property type="entry name" value="DIOX_N"/>
</dbReference>
<dbReference type="InterPro" id="IPR027443">
    <property type="entry name" value="IPNS-like_sf"/>
</dbReference>
<evidence type="ECO:0008006" key="5">
    <source>
        <dbReference type="Google" id="ProtNLM"/>
    </source>
</evidence>
<accession>A0AAD6T8U8</accession>
<dbReference type="Gene3D" id="2.60.120.330">
    <property type="entry name" value="B-lactam Antibiotic, Isopenicillin N Synthase, Chain"/>
    <property type="match status" value="1"/>
</dbReference>
<dbReference type="InterPro" id="IPR050231">
    <property type="entry name" value="Iron_ascorbate_oxido_reductase"/>
</dbReference>
<dbReference type="SUPFAM" id="SSF51197">
    <property type="entry name" value="Clavaminate synthase-like"/>
    <property type="match status" value="1"/>
</dbReference>
<dbReference type="InterPro" id="IPR044861">
    <property type="entry name" value="IPNS-like_FE2OG_OXY"/>
</dbReference>
<dbReference type="PRINTS" id="PR00682">
    <property type="entry name" value="IPNSYNTHASE"/>
</dbReference>
<dbReference type="EMBL" id="JARJCM010000014">
    <property type="protein sequence ID" value="KAJ7041866.1"/>
    <property type="molecule type" value="Genomic_DNA"/>
</dbReference>
<protein>
    <recommendedName>
        <fullName evidence="5">Clavaminate synthase-like protein</fullName>
    </recommendedName>
</protein>
<dbReference type="Pfam" id="PF14226">
    <property type="entry name" value="DIOX_N"/>
    <property type="match status" value="1"/>
</dbReference>
<reference evidence="3" key="1">
    <citation type="submission" date="2023-03" db="EMBL/GenBank/DDBJ databases">
        <title>Massive genome expansion in bonnet fungi (Mycena s.s.) driven by repeated elements and novel gene families across ecological guilds.</title>
        <authorList>
            <consortium name="Lawrence Berkeley National Laboratory"/>
            <person name="Harder C.B."/>
            <person name="Miyauchi S."/>
            <person name="Viragh M."/>
            <person name="Kuo A."/>
            <person name="Thoen E."/>
            <person name="Andreopoulos B."/>
            <person name="Lu D."/>
            <person name="Skrede I."/>
            <person name="Drula E."/>
            <person name="Henrissat B."/>
            <person name="Morin E."/>
            <person name="Kohler A."/>
            <person name="Barry K."/>
            <person name="LaButti K."/>
            <person name="Morin E."/>
            <person name="Salamov A."/>
            <person name="Lipzen A."/>
            <person name="Mereny Z."/>
            <person name="Hegedus B."/>
            <person name="Baldrian P."/>
            <person name="Stursova M."/>
            <person name="Weitz H."/>
            <person name="Taylor A."/>
            <person name="Grigoriev I.V."/>
            <person name="Nagy L.G."/>
            <person name="Martin F."/>
            <person name="Kauserud H."/>
        </authorList>
    </citation>
    <scope>NUCLEOTIDE SEQUENCE</scope>
    <source>
        <strain evidence="3">CBHHK200</strain>
    </source>
</reference>
<organism evidence="3 4">
    <name type="scientific">Mycena alexandri</name>
    <dbReference type="NCBI Taxonomy" id="1745969"/>
    <lineage>
        <taxon>Eukaryota</taxon>
        <taxon>Fungi</taxon>
        <taxon>Dikarya</taxon>
        <taxon>Basidiomycota</taxon>
        <taxon>Agaricomycotina</taxon>
        <taxon>Agaricomycetes</taxon>
        <taxon>Agaricomycetidae</taxon>
        <taxon>Agaricales</taxon>
        <taxon>Marasmiineae</taxon>
        <taxon>Mycenaceae</taxon>
        <taxon>Mycena</taxon>
    </lineage>
</organism>
<dbReference type="Pfam" id="PF03171">
    <property type="entry name" value="2OG-FeII_Oxy"/>
    <property type="match status" value="1"/>
</dbReference>